<dbReference type="VEuPathDB" id="VectorBase:RPRC006690"/>
<dbReference type="AlphaFoldDB" id="T1HRM0"/>
<sequence length="121" mass="13646">MRSKFLEKIRNLLFLMFGPQTNALDGFSHYLGNHQKLYPIEEAKVMSDKDSTNTLQAHMSIHIRAHACAPKGVIGVNDHHPVMEAVRSPDWSSNTIKICNKKCNVPFEKQKLDAVSRDTGV</sequence>
<dbReference type="HOGENOM" id="CLU_2040950_0_0_1"/>
<dbReference type="EnsemblMetazoa" id="RPRC006690-RA">
    <property type="protein sequence ID" value="RPRC006690-PA"/>
    <property type="gene ID" value="RPRC006690"/>
</dbReference>
<name>T1HRM0_RHOPR</name>
<evidence type="ECO:0000313" key="2">
    <source>
        <dbReference type="Proteomes" id="UP000015103"/>
    </source>
</evidence>
<proteinExistence type="predicted"/>
<evidence type="ECO:0000313" key="1">
    <source>
        <dbReference type="EnsemblMetazoa" id="RPRC006690-PA"/>
    </source>
</evidence>
<protein>
    <submittedName>
        <fullName evidence="1">Uncharacterized protein</fullName>
    </submittedName>
</protein>
<organism evidence="1 2">
    <name type="scientific">Rhodnius prolixus</name>
    <name type="common">Triatomid bug</name>
    <dbReference type="NCBI Taxonomy" id="13249"/>
    <lineage>
        <taxon>Eukaryota</taxon>
        <taxon>Metazoa</taxon>
        <taxon>Ecdysozoa</taxon>
        <taxon>Arthropoda</taxon>
        <taxon>Hexapoda</taxon>
        <taxon>Insecta</taxon>
        <taxon>Pterygota</taxon>
        <taxon>Neoptera</taxon>
        <taxon>Paraneoptera</taxon>
        <taxon>Hemiptera</taxon>
        <taxon>Heteroptera</taxon>
        <taxon>Panheteroptera</taxon>
        <taxon>Cimicomorpha</taxon>
        <taxon>Reduviidae</taxon>
        <taxon>Triatominae</taxon>
        <taxon>Rhodnius</taxon>
    </lineage>
</organism>
<dbReference type="EMBL" id="ACPB03004095">
    <property type="status" value="NOT_ANNOTATED_CDS"/>
    <property type="molecule type" value="Genomic_DNA"/>
</dbReference>
<dbReference type="InParanoid" id="T1HRM0"/>
<keyword evidence="2" id="KW-1185">Reference proteome</keyword>
<reference evidence="1" key="1">
    <citation type="submission" date="2015-05" db="UniProtKB">
        <authorList>
            <consortium name="EnsemblMetazoa"/>
        </authorList>
    </citation>
    <scope>IDENTIFICATION</scope>
</reference>
<accession>T1HRM0</accession>
<dbReference type="Proteomes" id="UP000015103">
    <property type="component" value="Unassembled WGS sequence"/>
</dbReference>